<organism evidence="2 3">
    <name type="scientific">Saxophila tyrrhenica</name>
    <dbReference type="NCBI Taxonomy" id="1690608"/>
    <lineage>
        <taxon>Eukaryota</taxon>
        <taxon>Fungi</taxon>
        <taxon>Dikarya</taxon>
        <taxon>Ascomycota</taxon>
        <taxon>Pezizomycotina</taxon>
        <taxon>Dothideomycetes</taxon>
        <taxon>Dothideomycetidae</taxon>
        <taxon>Mycosphaerellales</taxon>
        <taxon>Extremaceae</taxon>
        <taxon>Saxophila</taxon>
    </lineage>
</organism>
<dbReference type="Proteomes" id="UP001337655">
    <property type="component" value="Unassembled WGS sequence"/>
</dbReference>
<dbReference type="InterPro" id="IPR046539">
    <property type="entry name" value="DUF6604"/>
</dbReference>
<dbReference type="PANTHER" id="PTHR38795:SF1">
    <property type="entry name" value="DUF6604 DOMAIN-CONTAINING PROTEIN"/>
    <property type="match status" value="1"/>
</dbReference>
<dbReference type="RefSeq" id="XP_064653930.1">
    <property type="nucleotide sequence ID" value="XM_064807852.1"/>
</dbReference>
<protein>
    <recommendedName>
        <fullName evidence="1">DUF6604 domain-containing protein</fullName>
    </recommendedName>
</protein>
<feature type="domain" description="DUF6604" evidence="1">
    <location>
        <begin position="18"/>
        <end position="243"/>
    </location>
</feature>
<dbReference type="PANTHER" id="PTHR38795">
    <property type="entry name" value="DUF6604 DOMAIN-CONTAINING PROTEIN"/>
    <property type="match status" value="1"/>
</dbReference>
<evidence type="ECO:0000313" key="3">
    <source>
        <dbReference type="Proteomes" id="UP001337655"/>
    </source>
</evidence>
<evidence type="ECO:0000313" key="2">
    <source>
        <dbReference type="EMBL" id="KAK5163453.1"/>
    </source>
</evidence>
<evidence type="ECO:0000259" key="1">
    <source>
        <dbReference type="Pfam" id="PF20253"/>
    </source>
</evidence>
<sequence length="805" mass="90601">MGTASFSLDGSLFPLYASYKEATNYVIKWLTKNTGAGISRACLHSVKEMRYLTDCILSCGVDIPEELLKKFRQAINARRRLTTFYKSSPNTADCESTDHHVYFNETFQGIYQDIYQAHKQCNCRLSHARSKSQELFLPFLNSFDCLKINDGDNGTRKVTTSSCEDCNKGPSVPSDVDPEGENKLRTQGPAIADDALEEWASLHSLLIQLEHLMTTIKRSYRQAADGSIPLAVAAMSSCCAYECSSSLTCALESYQIRNPSQLKKRYEALARDFHATSVPDRAPTSGKATLDGLHLVWEELLAFRGGLSSRHDLDYRVKCRQCQCASCSFPTEDVTDFLATDPATVSRSEDLEASERRVLRSVLRGAYQDIQMRKESQHQQTPCFPVWRDLELFLEGDNEKEEAPLNHINLCFGLYLFIESYKTFQSLDAIDSDATTIERPQKPAQKRIARLHALKLSLNLLITVKSTLHNRDVPCSCFRANGTTVLASIVDWHNSLNHFTRINRFDLLYQAPWMSGFHAMTNLAQTATCGSNLWHYGYYVGTTLHVYNALVQARLLDASQLPVLEAVCDTYKDVLFLGKRSTHNVFSCWKRWGGAKVLRSSHHSRSGSGKGDKRWDLCSVHDSSHGSTNWRRSYCPTKVSVFAAVVQGQYKLDEDVMQRIAATERRDSAISAHVQAEGVEGADEHRLQATKVERMQAAVLSEFNDPTMPVTRINHFAFYHACMRFMRKFSDANHEQPLSYICKCAAEGCLEACDMYLKRCLLSSSSVRPELIDCKIADSATEHLLGEFSGKVLEAFLWDGSLPSR</sequence>
<reference evidence="2 3" key="1">
    <citation type="submission" date="2023-08" db="EMBL/GenBank/DDBJ databases">
        <title>Black Yeasts Isolated from many extreme environments.</title>
        <authorList>
            <person name="Coleine C."/>
            <person name="Stajich J.E."/>
            <person name="Selbmann L."/>
        </authorList>
    </citation>
    <scope>NUCLEOTIDE SEQUENCE [LARGE SCALE GENOMIC DNA]</scope>
    <source>
        <strain evidence="2 3">CCFEE 5935</strain>
    </source>
</reference>
<proteinExistence type="predicted"/>
<comment type="caution">
    <text evidence="2">The sequence shown here is derived from an EMBL/GenBank/DDBJ whole genome shotgun (WGS) entry which is preliminary data.</text>
</comment>
<keyword evidence="3" id="KW-1185">Reference proteome</keyword>
<dbReference type="Pfam" id="PF20253">
    <property type="entry name" value="DUF6604"/>
    <property type="match status" value="1"/>
</dbReference>
<accession>A0AAV9NXE7</accession>
<dbReference type="AlphaFoldDB" id="A0AAV9NXE7"/>
<dbReference type="EMBL" id="JAVRRT010000025">
    <property type="protein sequence ID" value="KAK5163453.1"/>
    <property type="molecule type" value="Genomic_DNA"/>
</dbReference>
<gene>
    <name evidence="2" type="ORF">LTR77_010635</name>
</gene>
<dbReference type="GeneID" id="89931960"/>
<name>A0AAV9NXE7_9PEZI</name>